<dbReference type="Pfam" id="PF05534">
    <property type="entry name" value="HicB"/>
    <property type="match status" value="1"/>
</dbReference>
<gene>
    <name evidence="1" type="ORF">ABN16_11810</name>
</gene>
<dbReference type="EMBL" id="CP012033">
    <property type="protein sequence ID" value="AKP65614.1"/>
    <property type="molecule type" value="Genomic_DNA"/>
</dbReference>
<evidence type="ECO:0000313" key="2">
    <source>
        <dbReference type="Proteomes" id="UP000036000"/>
    </source>
</evidence>
<reference evidence="1 2" key="1">
    <citation type="submission" date="2015-07" db="EMBL/GenBank/DDBJ databases">
        <title>Lactobacillus korensis/26-25/ whole genome sequencing.</title>
        <authorList>
            <person name="Kim M.K."/>
            <person name="Im W.-T."/>
            <person name="Srinivasan S."/>
            <person name="Lee J.-J."/>
        </authorList>
    </citation>
    <scope>NUCLEOTIDE SEQUENCE [LARGE SCALE GENOMIC DNA]</scope>
    <source>
        <strain evidence="1 2">26-25</strain>
    </source>
</reference>
<dbReference type="SUPFAM" id="SSF47598">
    <property type="entry name" value="Ribbon-helix-helix"/>
    <property type="match status" value="1"/>
</dbReference>
<dbReference type="GO" id="GO:0006355">
    <property type="term" value="P:regulation of DNA-templated transcription"/>
    <property type="evidence" value="ECO:0007669"/>
    <property type="project" value="InterPro"/>
</dbReference>
<dbReference type="Gene3D" id="1.10.1220.10">
    <property type="entry name" value="Met repressor-like"/>
    <property type="match status" value="1"/>
</dbReference>
<keyword evidence="2" id="KW-1185">Reference proteome</keyword>
<dbReference type="InterPro" id="IPR008651">
    <property type="entry name" value="Uncharacterised_HicB"/>
</dbReference>
<dbReference type="AlphaFoldDB" id="A0AAC8UXX2"/>
<dbReference type="InterPro" id="IPR013321">
    <property type="entry name" value="Arc_rbn_hlx_hlx"/>
</dbReference>
<dbReference type="KEGG" id="lko:ABN16_11810"/>
<organism evidence="1 2">
    <name type="scientific">Levilactobacillus koreensis</name>
    <dbReference type="NCBI Taxonomy" id="637971"/>
    <lineage>
        <taxon>Bacteria</taxon>
        <taxon>Bacillati</taxon>
        <taxon>Bacillota</taxon>
        <taxon>Bacilli</taxon>
        <taxon>Lactobacillales</taxon>
        <taxon>Lactobacillaceae</taxon>
        <taxon>Levilactobacillus</taxon>
    </lineage>
</organism>
<evidence type="ECO:0000313" key="1">
    <source>
        <dbReference type="EMBL" id="AKP65614.1"/>
    </source>
</evidence>
<protein>
    <submittedName>
        <fullName evidence="1">Pilus assembly protein HicB</fullName>
    </submittedName>
</protein>
<sequence length="109" mass="12201">MAKDKQKRFLLRMDDSLFERLSNAADADGRSINAYIVKLLSQAAPHGNWEQRQLIGRSLSGKDLDTKSGLVLVAGIYYRYLLESPEKPDPTASYTITESNGNILTLKKI</sequence>
<dbReference type="InterPro" id="IPR010985">
    <property type="entry name" value="Ribbon_hlx_hlx"/>
</dbReference>
<name>A0AAC8UXX2_9LACO</name>
<dbReference type="Proteomes" id="UP000036000">
    <property type="component" value="Chromosome"/>
</dbReference>
<dbReference type="RefSeq" id="WP_048735895.1">
    <property type="nucleotide sequence ID" value="NZ_CP012033.1"/>
</dbReference>
<proteinExistence type="predicted"/>
<accession>A0AAC8UXX2</accession>